<comment type="caution">
    <text evidence="1">The sequence shown here is derived from an EMBL/GenBank/DDBJ whole genome shotgun (WGS) entry which is preliminary data.</text>
</comment>
<evidence type="ECO:0000313" key="2">
    <source>
        <dbReference type="Proteomes" id="UP001160483"/>
    </source>
</evidence>
<evidence type="ECO:0000313" key="1">
    <source>
        <dbReference type="EMBL" id="CAH0476983.1"/>
    </source>
</evidence>
<gene>
    <name evidence="1" type="ORF">PBS003_LOCUS3744</name>
</gene>
<proteinExistence type="predicted"/>
<name>A0AAU9L7B6_9STRA</name>
<organism evidence="1 2">
    <name type="scientific">Peronospora belbahrii</name>
    <dbReference type="NCBI Taxonomy" id="622444"/>
    <lineage>
        <taxon>Eukaryota</taxon>
        <taxon>Sar</taxon>
        <taxon>Stramenopiles</taxon>
        <taxon>Oomycota</taxon>
        <taxon>Peronosporomycetes</taxon>
        <taxon>Peronosporales</taxon>
        <taxon>Peronosporaceae</taxon>
        <taxon>Peronospora</taxon>
    </lineage>
</organism>
<sequence length="195" mass="21272">MDQRGTGRSTKLACVAAQVDFSFYASSVENDPARVPSCAQDIARKYGPLSSFSVTSAATDMAKIISGFLNGMNNIVYGYVLDGIGATPGAPPDEKLYLSNKDIYFGEVGDTFLVLCVKDKTCLKRFAEKSLSRTFKGLMAHIKGDLKSTSYTTLVTEYETDKSVRPAYAFQRTLGNLLLSESLRTLIPVIAYRMG</sequence>
<dbReference type="Proteomes" id="UP001160483">
    <property type="component" value="Unassembled WGS sequence"/>
</dbReference>
<dbReference type="EMBL" id="CAKKTJ010000165">
    <property type="protein sequence ID" value="CAH0476983.1"/>
    <property type="molecule type" value="Genomic_DNA"/>
</dbReference>
<accession>A0AAU9L7B6</accession>
<protein>
    <recommendedName>
        <fullName evidence="3">Longin domain-containing protein</fullName>
    </recommendedName>
</protein>
<evidence type="ECO:0008006" key="3">
    <source>
        <dbReference type="Google" id="ProtNLM"/>
    </source>
</evidence>
<dbReference type="AlphaFoldDB" id="A0AAU9L7B6"/>
<reference evidence="1" key="1">
    <citation type="submission" date="2021-11" db="EMBL/GenBank/DDBJ databases">
        <authorList>
            <person name="Islam A."/>
            <person name="Islam S."/>
            <person name="Flora M.S."/>
            <person name="Rahman M."/>
            <person name="Ziaur R.M."/>
            <person name="Epstein J.H."/>
            <person name="Hassan M."/>
            <person name="Klassen M."/>
            <person name="Woodard K."/>
            <person name="Webb A."/>
            <person name="Webby R.J."/>
            <person name="El Zowalaty M.E."/>
        </authorList>
    </citation>
    <scope>NUCLEOTIDE SEQUENCE</scope>
    <source>
        <strain evidence="1">Pbs3</strain>
    </source>
</reference>